<dbReference type="Pfam" id="PF05552">
    <property type="entry name" value="MS_channel_1st_1"/>
    <property type="match status" value="1"/>
</dbReference>
<dbReference type="InterPro" id="IPR006685">
    <property type="entry name" value="MscS_channel_2nd"/>
</dbReference>
<dbReference type="PROSITE" id="PS01246">
    <property type="entry name" value="UPF0003"/>
    <property type="match status" value="1"/>
</dbReference>
<evidence type="ECO:0000313" key="10">
    <source>
        <dbReference type="EMBL" id="ASB39960.1"/>
    </source>
</evidence>
<feature type="transmembrane region" description="Helical" evidence="7">
    <location>
        <begin position="83"/>
        <end position="101"/>
    </location>
</feature>
<evidence type="ECO:0000313" key="13">
    <source>
        <dbReference type="Proteomes" id="UP000596035"/>
    </source>
</evidence>
<reference evidence="11 13" key="3">
    <citation type="submission" date="2020-11" db="EMBL/GenBank/DDBJ databases">
        <title>Closed and high quality bacterial genomes of the OMM12 community.</title>
        <authorList>
            <person name="Marbouty M."/>
            <person name="Lamy-Besnier Q."/>
            <person name="Debarbieux L."/>
            <person name="Koszul R."/>
        </authorList>
    </citation>
    <scope>NUCLEOTIDE SEQUENCE [LARGE SCALE GENOMIC DNA]</scope>
    <source>
        <strain evidence="11 13">KB18</strain>
    </source>
</reference>
<feature type="domain" description="Mechanosensitive ion channel MscS" evidence="8">
    <location>
        <begin position="104"/>
        <end position="169"/>
    </location>
</feature>
<dbReference type="SUPFAM" id="SSF50182">
    <property type="entry name" value="Sm-like ribonucleoproteins"/>
    <property type="match status" value="1"/>
</dbReference>
<proteinExistence type="inferred from homology"/>
<accession>A0A1Z2XND4</accession>
<evidence type="ECO:0000259" key="8">
    <source>
        <dbReference type="Pfam" id="PF00924"/>
    </source>
</evidence>
<keyword evidence="12" id="KW-1185">Reference proteome</keyword>
<dbReference type="InterPro" id="IPR011066">
    <property type="entry name" value="MscS_channel_C_sf"/>
</dbReference>
<dbReference type="Gene3D" id="2.30.30.60">
    <property type="match status" value="1"/>
</dbReference>
<keyword evidence="6 7" id="KW-0472">Membrane</keyword>
<dbReference type="Gene3D" id="3.30.70.100">
    <property type="match status" value="1"/>
</dbReference>
<dbReference type="AlphaFoldDB" id="A0A1Z2XND4"/>
<gene>
    <name evidence="10" type="ORF">ADH66_04400</name>
    <name evidence="11" type="ORF">I5Q82_14465</name>
</gene>
<name>A0A1Z2XND4_9FIRM</name>
<evidence type="ECO:0000256" key="6">
    <source>
        <dbReference type="ARBA" id="ARBA00023136"/>
    </source>
</evidence>
<dbReference type="RefSeq" id="WP_066535208.1">
    <property type="nucleotide sequence ID" value="NZ_CP021422.1"/>
</dbReference>
<dbReference type="Proteomes" id="UP000196710">
    <property type="component" value="Chromosome"/>
</dbReference>
<evidence type="ECO:0000256" key="3">
    <source>
        <dbReference type="ARBA" id="ARBA00022475"/>
    </source>
</evidence>
<dbReference type="GO" id="GO:0008381">
    <property type="term" value="F:mechanosensitive monoatomic ion channel activity"/>
    <property type="evidence" value="ECO:0007669"/>
    <property type="project" value="InterPro"/>
</dbReference>
<dbReference type="KEGG" id="amur:ADH66_04400"/>
<reference evidence="12" key="2">
    <citation type="submission" date="2017-05" db="EMBL/GenBank/DDBJ databases">
        <title>Improved OligoMM genomes.</title>
        <authorList>
            <person name="Garzetti D."/>
        </authorList>
    </citation>
    <scope>NUCLEOTIDE SEQUENCE [LARGE SCALE GENOMIC DNA]</scope>
    <source>
        <strain evidence="12">KB18</strain>
    </source>
</reference>
<evidence type="ECO:0000313" key="11">
    <source>
        <dbReference type="EMBL" id="QQR29248.1"/>
    </source>
</evidence>
<evidence type="ECO:0000256" key="2">
    <source>
        <dbReference type="ARBA" id="ARBA00008017"/>
    </source>
</evidence>
<dbReference type="InterPro" id="IPR011014">
    <property type="entry name" value="MscS_channel_TM-2"/>
</dbReference>
<dbReference type="InterPro" id="IPR049278">
    <property type="entry name" value="MS_channel_C"/>
</dbReference>
<reference evidence="10" key="1">
    <citation type="journal article" date="2017" name="Genome Announc.">
        <title>High-Quality Whole-Genome Sequences of the Oligo-Mouse-Microbiota Bacterial Community.</title>
        <authorList>
            <person name="Garzetti D."/>
            <person name="Brugiroux S."/>
            <person name="Bunk B."/>
            <person name="Pukall R."/>
            <person name="McCoy K.D."/>
            <person name="Macpherson A.J."/>
            <person name="Stecher B."/>
        </authorList>
    </citation>
    <scope>NUCLEOTIDE SEQUENCE</scope>
    <source>
        <strain evidence="10">KB18</strain>
    </source>
</reference>
<dbReference type="Proteomes" id="UP000596035">
    <property type="component" value="Chromosome"/>
</dbReference>
<dbReference type="InterPro" id="IPR045275">
    <property type="entry name" value="MscS_archaea/bacteria_type"/>
</dbReference>
<dbReference type="PANTHER" id="PTHR30221:SF1">
    <property type="entry name" value="SMALL-CONDUCTANCE MECHANOSENSITIVE CHANNEL"/>
    <property type="match status" value="1"/>
</dbReference>
<evidence type="ECO:0000256" key="4">
    <source>
        <dbReference type="ARBA" id="ARBA00022692"/>
    </source>
</evidence>
<comment type="similarity">
    <text evidence="2">Belongs to the MscS (TC 1.A.23) family.</text>
</comment>
<dbReference type="SUPFAM" id="SSF82689">
    <property type="entry name" value="Mechanosensitive channel protein MscS (YggB), C-terminal domain"/>
    <property type="match status" value="1"/>
</dbReference>
<feature type="domain" description="Mechanosensitive ion channel MscS C-terminal" evidence="9">
    <location>
        <begin position="177"/>
        <end position="258"/>
    </location>
</feature>
<dbReference type="GO" id="GO:0005886">
    <property type="term" value="C:plasma membrane"/>
    <property type="evidence" value="ECO:0007669"/>
    <property type="project" value="UniProtKB-SubCell"/>
</dbReference>
<evidence type="ECO:0000256" key="7">
    <source>
        <dbReference type="SAM" id="Phobius"/>
    </source>
</evidence>
<dbReference type="Pfam" id="PF21082">
    <property type="entry name" value="MS_channel_3rd"/>
    <property type="match status" value="1"/>
</dbReference>
<evidence type="ECO:0000256" key="5">
    <source>
        <dbReference type="ARBA" id="ARBA00022989"/>
    </source>
</evidence>
<dbReference type="Pfam" id="PF00924">
    <property type="entry name" value="MS_channel_2nd"/>
    <property type="match status" value="1"/>
</dbReference>
<keyword evidence="4 7" id="KW-0812">Transmembrane</keyword>
<evidence type="ECO:0000256" key="1">
    <source>
        <dbReference type="ARBA" id="ARBA00004651"/>
    </source>
</evidence>
<dbReference type="PANTHER" id="PTHR30221">
    <property type="entry name" value="SMALL-CONDUCTANCE MECHANOSENSITIVE CHANNEL"/>
    <property type="match status" value="1"/>
</dbReference>
<keyword evidence="3" id="KW-1003">Cell membrane</keyword>
<dbReference type="InterPro" id="IPR010920">
    <property type="entry name" value="LSM_dom_sf"/>
</dbReference>
<dbReference type="InterPro" id="IPR006686">
    <property type="entry name" value="MscS_channel_CS"/>
</dbReference>
<evidence type="ECO:0000313" key="12">
    <source>
        <dbReference type="Proteomes" id="UP000196710"/>
    </source>
</evidence>
<feature type="transmembrane region" description="Helical" evidence="7">
    <location>
        <begin position="54"/>
        <end position="77"/>
    </location>
</feature>
<protein>
    <submittedName>
        <fullName evidence="11">Mechanosensitive ion channel family protein</fullName>
    </submittedName>
</protein>
<evidence type="ECO:0000259" key="9">
    <source>
        <dbReference type="Pfam" id="PF21082"/>
    </source>
</evidence>
<dbReference type="InterPro" id="IPR023408">
    <property type="entry name" value="MscS_beta-dom_sf"/>
</dbReference>
<organism evidence="11 13">
    <name type="scientific">Acutalibacter muris</name>
    <dbReference type="NCBI Taxonomy" id="1796620"/>
    <lineage>
        <taxon>Bacteria</taxon>
        <taxon>Bacillati</taxon>
        <taxon>Bacillota</taxon>
        <taxon>Clostridia</taxon>
        <taxon>Eubacteriales</taxon>
        <taxon>Acutalibacteraceae</taxon>
        <taxon>Acutalibacter</taxon>
    </lineage>
</organism>
<dbReference type="InterPro" id="IPR008910">
    <property type="entry name" value="MSC_TM_helix"/>
</dbReference>
<comment type="subcellular location">
    <subcellularLocation>
        <location evidence="1">Cell membrane</location>
        <topology evidence="1">Multi-pass membrane protein</topology>
    </subcellularLocation>
</comment>
<dbReference type="EMBL" id="CP021422">
    <property type="protein sequence ID" value="ASB39960.1"/>
    <property type="molecule type" value="Genomic_DNA"/>
</dbReference>
<dbReference type="Gene3D" id="1.10.287.1260">
    <property type="match status" value="1"/>
</dbReference>
<dbReference type="EMBL" id="CP065321">
    <property type="protein sequence ID" value="QQR29248.1"/>
    <property type="molecule type" value="Genomic_DNA"/>
</dbReference>
<feature type="transmembrane region" description="Helical" evidence="7">
    <location>
        <begin position="12"/>
        <end position="34"/>
    </location>
</feature>
<keyword evidence="5 7" id="KW-1133">Transmembrane helix</keyword>
<sequence length="268" mass="29519">MDGRELWGKFTAWLIGFGWNLLSAGLIFLCGWWLAGLAAKLTRRAIGKSRTDPLVAGFIGSLVRSLILLMAGVSALAKLQINITSLVAALGAAGLTASFALQGSLGNFVSGVQIIFTKPFKKGDYLSFGGYEGTVKRIEILYTVLATFDNKEVIVPNSKITGDVVVNFTTNGTRRLDLSYQVSYKTDLQKGKEVLADLSEKDERVLKDPAPVIAVGELKDSGVTLVMKLWCRQEEYWNLYFAMQEAVKLAFDREGIEIPYPQLDVHMR</sequence>
<dbReference type="SUPFAM" id="SSF82861">
    <property type="entry name" value="Mechanosensitive channel protein MscS (YggB), transmembrane region"/>
    <property type="match status" value="1"/>
</dbReference>